<comment type="caution">
    <text evidence="7">Lacks conserved residue(s) required for the propagation of feature annotation.</text>
</comment>
<dbReference type="PANTHER" id="PTHR36964">
    <property type="entry name" value="PROTEIN-METHIONINE-SULFOXIDE REDUCTASE HEME-BINDING SUBUNIT MSRQ"/>
    <property type="match status" value="1"/>
</dbReference>
<keyword evidence="7" id="KW-0479">Metal-binding</keyword>
<comment type="function">
    <text evidence="7">Part of the MsrPQ system that repairs oxidized cell envelope proteins containing methionine sulfoxide residues (Met-O), using respiratory chain electrons. Thus protects these proteins from oxidative-stress damage caused by reactive species of oxygen and chlorine. MsrPQ is essential for the maintenance of envelope integrity under bleach stress, rescuing a wide series of structurally unrelated cell envelope proteins from methionine oxidation. MsrQ provides electrons for reduction to the reductase catalytic subunit MsrP, using the quinone pool of the respiratory chain.</text>
</comment>
<dbReference type="HAMAP" id="MF_01207">
    <property type="entry name" value="MsrQ"/>
    <property type="match status" value="1"/>
</dbReference>
<dbReference type="PANTHER" id="PTHR36964:SF1">
    <property type="entry name" value="PROTEIN-METHIONINE-SULFOXIDE REDUCTASE HEME-BINDING SUBUNIT MSRQ"/>
    <property type="match status" value="1"/>
</dbReference>
<dbReference type="GO" id="GO:0016679">
    <property type="term" value="F:oxidoreductase activity, acting on diphenols and related substances as donors"/>
    <property type="evidence" value="ECO:0007669"/>
    <property type="project" value="TreeGrafter"/>
</dbReference>
<protein>
    <recommendedName>
        <fullName evidence="7">Protein-methionine-sulfoxide reductase heme-binding subunit MsrQ</fullName>
    </recommendedName>
    <alternativeName>
        <fullName evidence="7">Flavocytochrome MsrQ</fullName>
    </alternativeName>
</protein>
<keyword evidence="5 7" id="KW-0408">Iron</keyword>
<dbReference type="AlphaFoldDB" id="A0A1W1VK80"/>
<organism evidence="9 10">
    <name type="scientific">Deinococcus hopiensis KR-140</name>
    <dbReference type="NCBI Taxonomy" id="695939"/>
    <lineage>
        <taxon>Bacteria</taxon>
        <taxon>Thermotogati</taxon>
        <taxon>Deinococcota</taxon>
        <taxon>Deinococci</taxon>
        <taxon>Deinococcales</taxon>
        <taxon>Deinococcaceae</taxon>
        <taxon>Deinococcus</taxon>
    </lineage>
</organism>
<proteinExistence type="inferred from homology"/>
<dbReference type="GO" id="GO:0010181">
    <property type="term" value="F:FMN binding"/>
    <property type="evidence" value="ECO:0007669"/>
    <property type="project" value="UniProtKB-UniRule"/>
</dbReference>
<keyword evidence="7" id="KW-1003">Cell membrane</keyword>
<dbReference type="GO" id="GO:0020037">
    <property type="term" value="F:heme binding"/>
    <property type="evidence" value="ECO:0007669"/>
    <property type="project" value="UniProtKB-UniRule"/>
</dbReference>
<evidence type="ECO:0000259" key="8">
    <source>
        <dbReference type="Pfam" id="PF01794"/>
    </source>
</evidence>
<comment type="subunit">
    <text evidence="7">Heterodimer of a catalytic subunit (MsrP) and a heme-binding subunit (MsrQ).</text>
</comment>
<keyword evidence="7" id="KW-0349">Heme</keyword>
<comment type="cofactor">
    <cofactor evidence="7">
        <name>heme b</name>
        <dbReference type="ChEBI" id="CHEBI:60344"/>
    </cofactor>
    <text evidence="7">Binds 1 heme b (iron(II)-protoporphyrin IX) group per subunit.</text>
</comment>
<feature type="domain" description="Ferric oxidoreductase" evidence="8">
    <location>
        <begin position="56"/>
        <end position="169"/>
    </location>
</feature>
<dbReference type="EMBL" id="FWWU01000009">
    <property type="protein sequence ID" value="SMB93785.1"/>
    <property type="molecule type" value="Genomic_DNA"/>
</dbReference>
<feature type="transmembrane region" description="Helical" evidence="7">
    <location>
        <begin position="88"/>
        <end position="106"/>
    </location>
</feature>
<keyword evidence="10" id="KW-1185">Reference proteome</keyword>
<keyword evidence="7" id="KW-0288">FMN</keyword>
<dbReference type="Pfam" id="PF01794">
    <property type="entry name" value="Ferric_reduct"/>
    <property type="match status" value="1"/>
</dbReference>
<evidence type="ECO:0000256" key="3">
    <source>
        <dbReference type="ARBA" id="ARBA00022692"/>
    </source>
</evidence>
<comment type="similarity">
    <text evidence="7">Belongs to the MsrQ family.</text>
</comment>
<evidence type="ECO:0000256" key="1">
    <source>
        <dbReference type="ARBA" id="ARBA00004141"/>
    </source>
</evidence>
<dbReference type="GO" id="GO:0046872">
    <property type="term" value="F:metal ion binding"/>
    <property type="evidence" value="ECO:0007669"/>
    <property type="project" value="UniProtKB-KW"/>
</dbReference>
<feature type="transmembrane region" description="Helical" evidence="7">
    <location>
        <begin position="158"/>
        <end position="175"/>
    </location>
</feature>
<evidence type="ECO:0000256" key="5">
    <source>
        <dbReference type="ARBA" id="ARBA00023004"/>
    </source>
</evidence>
<evidence type="ECO:0000256" key="7">
    <source>
        <dbReference type="HAMAP-Rule" id="MF_01207"/>
    </source>
</evidence>
<dbReference type="GO" id="GO:0005886">
    <property type="term" value="C:plasma membrane"/>
    <property type="evidence" value="ECO:0007669"/>
    <property type="project" value="UniProtKB-SubCell"/>
</dbReference>
<dbReference type="GO" id="GO:0030091">
    <property type="term" value="P:protein repair"/>
    <property type="evidence" value="ECO:0007669"/>
    <property type="project" value="UniProtKB-UniRule"/>
</dbReference>
<comment type="cofactor">
    <cofactor evidence="7">
        <name>FMN</name>
        <dbReference type="ChEBI" id="CHEBI:58210"/>
    </cofactor>
    <text evidence="7">Binds 1 FMN per subunit.</text>
</comment>
<gene>
    <name evidence="7" type="primary">msrQ</name>
    <name evidence="9" type="ORF">SAMN00790413_02112</name>
</gene>
<feature type="transmembrane region" description="Helical" evidence="7">
    <location>
        <begin position="55"/>
        <end position="76"/>
    </location>
</feature>
<feature type="transmembrane region" description="Helical" evidence="7">
    <location>
        <begin position="126"/>
        <end position="146"/>
    </location>
</feature>
<evidence type="ECO:0000313" key="9">
    <source>
        <dbReference type="EMBL" id="SMB93785.1"/>
    </source>
</evidence>
<feature type="transmembrane region" description="Helical" evidence="7">
    <location>
        <begin position="181"/>
        <end position="201"/>
    </location>
</feature>
<reference evidence="9 10" key="1">
    <citation type="submission" date="2017-04" db="EMBL/GenBank/DDBJ databases">
        <authorList>
            <person name="Afonso C.L."/>
            <person name="Miller P.J."/>
            <person name="Scott M.A."/>
            <person name="Spackman E."/>
            <person name="Goraichik I."/>
            <person name="Dimitrov K.M."/>
            <person name="Suarez D.L."/>
            <person name="Swayne D.E."/>
        </authorList>
    </citation>
    <scope>NUCLEOTIDE SEQUENCE [LARGE SCALE GENOMIC DNA]</scope>
    <source>
        <strain evidence="9 10">KR-140</strain>
    </source>
</reference>
<accession>A0A1W1VK80</accession>
<dbReference type="STRING" id="695939.SAMN00790413_02112"/>
<keyword evidence="2 7" id="KW-0813">Transport</keyword>
<keyword evidence="7" id="KW-0249">Electron transport</keyword>
<keyword evidence="7" id="KW-0285">Flavoprotein</keyword>
<comment type="subcellular location">
    <subcellularLocation>
        <location evidence="7">Cell membrane</location>
        <topology evidence="7">Multi-pass membrane protein</topology>
    </subcellularLocation>
    <subcellularLocation>
        <location evidence="1">Membrane</location>
        <topology evidence="1">Multi-pass membrane protein</topology>
    </subcellularLocation>
</comment>
<evidence type="ECO:0000256" key="4">
    <source>
        <dbReference type="ARBA" id="ARBA00022989"/>
    </source>
</evidence>
<dbReference type="InterPro" id="IPR013130">
    <property type="entry name" value="Fe3_Rdtase_TM_dom"/>
</dbReference>
<sequence length="216" mass="23387">MSRAAPARSSPRRAAPLPWLPPGVVVGGLLPALVLLLDARSGALGANPVQRAILQTGLLTLALLALSLACTPLRLLTSWTWPARVRKALGLLAFVYAALHFALYLFDHGFTPQVVLDDVLKRPFVTAGFAALVLLVPLAATSTRSAVKRLGFARWQRLHQLAYAAVALGALHYWWGVKKDHTGPLIAALIVAALFAVRLLWGRGRRRKKAKAGMRF</sequence>
<keyword evidence="4 7" id="KW-1133">Transmembrane helix</keyword>
<keyword evidence="3 7" id="KW-0812">Transmembrane</keyword>
<evidence type="ECO:0000313" key="10">
    <source>
        <dbReference type="Proteomes" id="UP000192582"/>
    </source>
</evidence>
<dbReference type="Proteomes" id="UP000192582">
    <property type="component" value="Unassembled WGS sequence"/>
</dbReference>
<dbReference type="GO" id="GO:0009055">
    <property type="term" value="F:electron transfer activity"/>
    <property type="evidence" value="ECO:0007669"/>
    <property type="project" value="UniProtKB-UniRule"/>
</dbReference>
<name>A0A1W1VK80_9DEIO</name>
<evidence type="ECO:0000256" key="2">
    <source>
        <dbReference type="ARBA" id="ARBA00022448"/>
    </source>
</evidence>
<evidence type="ECO:0000256" key="6">
    <source>
        <dbReference type="ARBA" id="ARBA00023136"/>
    </source>
</evidence>
<keyword evidence="6 7" id="KW-0472">Membrane</keyword>
<dbReference type="InterPro" id="IPR022837">
    <property type="entry name" value="MsrQ-like"/>
</dbReference>